<evidence type="ECO:0000256" key="2">
    <source>
        <dbReference type="ARBA" id="ARBA00023002"/>
    </source>
</evidence>
<evidence type="ECO:0000313" key="4">
    <source>
        <dbReference type="EMBL" id="GAA1000320.1"/>
    </source>
</evidence>
<sequence>MSAMSQNPAARSEWALITGSTSGIGRETAIGLAQDGYSVIVTGRSKERAAEVRESIEARGGHAVDLLADLSDPSAVRTLIAQVGDTIGDAALEVLVNNAGGGGFAPTEATSEAMFDAAFNTHVKAPYMLVGAFAPAMATRGRGVIINIGSMSTNMAPNGTSAFQASKGAISMLTKSWTAEYGPRGVRVNSVDPGFVITPANEAYREGYGGFVASLPAGRGAAPEEIAEAIRFLVSPRASYIYGVSLTVDGGKSAVVAM</sequence>
<protein>
    <submittedName>
        <fullName evidence="4">SDR family oxidoreductase</fullName>
    </submittedName>
</protein>
<keyword evidence="5" id="KW-1185">Reference proteome</keyword>
<dbReference type="SUPFAM" id="SSF51735">
    <property type="entry name" value="NAD(P)-binding Rossmann-fold domains"/>
    <property type="match status" value="1"/>
</dbReference>
<organism evidence="4 5">
    <name type="scientific">Streptomyces rhizosphaericus</name>
    <dbReference type="NCBI Taxonomy" id="114699"/>
    <lineage>
        <taxon>Bacteria</taxon>
        <taxon>Bacillati</taxon>
        <taxon>Actinomycetota</taxon>
        <taxon>Actinomycetes</taxon>
        <taxon>Kitasatosporales</taxon>
        <taxon>Streptomycetaceae</taxon>
        <taxon>Streptomyces</taxon>
        <taxon>Streptomyces violaceusniger group</taxon>
    </lineage>
</organism>
<name>A0ABN1SP59_9ACTN</name>
<dbReference type="PRINTS" id="PR00081">
    <property type="entry name" value="GDHRDH"/>
</dbReference>
<dbReference type="Gene3D" id="3.40.50.720">
    <property type="entry name" value="NAD(P)-binding Rossmann-like Domain"/>
    <property type="match status" value="1"/>
</dbReference>
<dbReference type="InterPro" id="IPR002347">
    <property type="entry name" value="SDR_fam"/>
</dbReference>
<dbReference type="Pfam" id="PF00106">
    <property type="entry name" value="adh_short"/>
    <property type="match status" value="1"/>
</dbReference>
<comment type="similarity">
    <text evidence="1 3">Belongs to the short-chain dehydrogenases/reductases (SDR) family.</text>
</comment>
<evidence type="ECO:0000313" key="5">
    <source>
        <dbReference type="Proteomes" id="UP001500033"/>
    </source>
</evidence>
<reference evidence="4 5" key="1">
    <citation type="journal article" date="2019" name="Int. J. Syst. Evol. Microbiol.">
        <title>The Global Catalogue of Microorganisms (GCM) 10K type strain sequencing project: providing services to taxonomists for standard genome sequencing and annotation.</title>
        <authorList>
            <consortium name="The Broad Institute Genomics Platform"/>
            <consortium name="The Broad Institute Genome Sequencing Center for Infectious Disease"/>
            <person name="Wu L."/>
            <person name="Ma J."/>
        </authorList>
    </citation>
    <scope>NUCLEOTIDE SEQUENCE [LARGE SCALE GENOMIC DNA]</scope>
    <source>
        <strain evidence="4 5">JCM 11445</strain>
    </source>
</reference>
<keyword evidence="2" id="KW-0560">Oxidoreductase</keyword>
<evidence type="ECO:0000256" key="1">
    <source>
        <dbReference type="ARBA" id="ARBA00006484"/>
    </source>
</evidence>
<dbReference type="CDD" id="cd05233">
    <property type="entry name" value="SDR_c"/>
    <property type="match status" value="1"/>
</dbReference>
<dbReference type="PANTHER" id="PTHR43639:SF1">
    <property type="entry name" value="SHORT-CHAIN DEHYDROGENASE_REDUCTASE FAMILY PROTEIN"/>
    <property type="match status" value="1"/>
</dbReference>
<gene>
    <name evidence="4" type="ORF">GCM10009576_090000</name>
</gene>
<proteinExistence type="inferred from homology"/>
<comment type="caution">
    <text evidence="4">The sequence shown here is derived from an EMBL/GenBank/DDBJ whole genome shotgun (WGS) entry which is preliminary data.</text>
</comment>
<accession>A0ABN1SP59</accession>
<dbReference type="PANTHER" id="PTHR43639">
    <property type="entry name" value="OXIDOREDUCTASE, SHORT-CHAIN DEHYDROGENASE/REDUCTASE FAMILY (AFU_ORTHOLOGUE AFUA_5G02870)"/>
    <property type="match status" value="1"/>
</dbReference>
<dbReference type="Proteomes" id="UP001500033">
    <property type="component" value="Unassembled WGS sequence"/>
</dbReference>
<evidence type="ECO:0000256" key="3">
    <source>
        <dbReference type="RuleBase" id="RU000363"/>
    </source>
</evidence>
<dbReference type="InterPro" id="IPR036291">
    <property type="entry name" value="NAD(P)-bd_dom_sf"/>
</dbReference>
<dbReference type="EMBL" id="BAAAIE010000110">
    <property type="protein sequence ID" value="GAA1000320.1"/>
    <property type="molecule type" value="Genomic_DNA"/>
</dbReference>
<dbReference type="PRINTS" id="PR00080">
    <property type="entry name" value="SDRFAMILY"/>
</dbReference>